<name>A0ABY8ATW7_9GAMM</name>
<evidence type="ECO:0000313" key="3">
    <source>
        <dbReference type="EMBL" id="WED43209.1"/>
    </source>
</evidence>
<keyword evidence="4" id="KW-1185">Reference proteome</keyword>
<proteinExistence type="inferred from homology"/>
<feature type="transmembrane region" description="Helical" evidence="2">
    <location>
        <begin position="6"/>
        <end position="28"/>
    </location>
</feature>
<dbReference type="PANTHER" id="PTHR34295">
    <property type="entry name" value="BIOTIN TRANSPORTER BIOY"/>
    <property type="match status" value="1"/>
</dbReference>
<dbReference type="PANTHER" id="PTHR34295:SF1">
    <property type="entry name" value="BIOTIN TRANSPORTER BIOY"/>
    <property type="match status" value="1"/>
</dbReference>
<protein>
    <submittedName>
        <fullName evidence="3">Biotin transporter BioY</fullName>
    </submittedName>
</protein>
<keyword evidence="2" id="KW-1133">Transmembrane helix</keyword>
<dbReference type="Proteomes" id="UP001222087">
    <property type="component" value="Chromosome"/>
</dbReference>
<feature type="transmembrane region" description="Helical" evidence="2">
    <location>
        <begin position="85"/>
        <end position="107"/>
    </location>
</feature>
<evidence type="ECO:0000313" key="4">
    <source>
        <dbReference type="Proteomes" id="UP001222087"/>
    </source>
</evidence>
<dbReference type="RefSeq" id="WP_275089022.1">
    <property type="nucleotide sequence ID" value="NZ_CP119078.1"/>
</dbReference>
<accession>A0ABY8ATW7</accession>
<dbReference type="Pfam" id="PF02632">
    <property type="entry name" value="BioY"/>
    <property type="match status" value="1"/>
</dbReference>
<comment type="similarity">
    <text evidence="1">Belongs to the BioY family.</text>
</comment>
<keyword evidence="2" id="KW-0472">Membrane</keyword>
<feature type="transmembrane region" description="Helical" evidence="2">
    <location>
        <begin position="49"/>
        <end position="73"/>
    </location>
</feature>
<dbReference type="Gene3D" id="1.10.1760.20">
    <property type="match status" value="1"/>
</dbReference>
<gene>
    <name evidence="3" type="ORF">PXX05_00085</name>
</gene>
<evidence type="ECO:0000256" key="1">
    <source>
        <dbReference type="ARBA" id="ARBA00010692"/>
    </source>
</evidence>
<reference evidence="3 4" key="1">
    <citation type="submission" date="2023-02" db="EMBL/GenBank/DDBJ databases">
        <title>Genome Sequence of L. cardiaca H63T.</title>
        <authorList>
            <person name="Lopez A.E."/>
            <person name="Cianciotto N.P."/>
        </authorList>
    </citation>
    <scope>NUCLEOTIDE SEQUENCE [LARGE SCALE GENOMIC DNA]</scope>
    <source>
        <strain evidence="3 4">H63</strain>
    </source>
</reference>
<dbReference type="EMBL" id="CP119078">
    <property type="protein sequence ID" value="WED43209.1"/>
    <property type="molecule type" value="Genomic_DNA"/>
</dbReference>
<sequence length="197" mass="22224">MQEKKILIIAKIVGTMLCGVIFMALMAFKKLPIPMTSIQMSLQSLSISSLIIILGKRAFWVVLVYLTLATLGLPILPEGTSNPTWFISPAAGYYFGFLFSSFLLLKIISKRPKNFFHAWLYFSLNETLILSCGFLTLCFYLGPQNAWLFGVWPYLFGATLKITAATCLYTFTLNSSLKRDDGNRRIKQNKGIETNYS</sequence>
<evidence type="ECO:0000256" key="2">
    <source>
        <dbReference type="SAM" id="Phobius"/>
    </source>
</evidence>
<feature type="transmembrane region" description="Helical" evidence="2">
    <location>
        <begin position="154"/>
        <end position="177"/>
    </location>
</feature>
<keyword evidence="2" id="KW-0812">Transmembrane</keyword>
<feature type="transmembrane region" description="Helical" evidence="2">
    <location>
        <begin position="119"/>
        <end position="142"/>
    </location>
</feature>
<dbReference type="InterPro" id="IPR003784">
    <property type="entry name" value="BioY"/>
</dbReference>
<organism evidence="3 4">
    <name type="scientific">Legionella cardiaca</name>
    <dbReference type="NCBI Taxonomy" id="1071983"/>
    <lineage>
        <taxon>Bacteria</taxon>
        <taxon>Pseudomonadati</taxon>
        <taxon>Pseudomonadota</taxon>
        <taxon>Gammaproteobacteria</taxon>
        <taxon>Legionellales</taxon>
        <taxon>Legionellaceae</taxon>
        <taxon>Legionella</taxon>
    </lineage>
</organism>